<gene>
    <name evidence="4" type="ORF">EDD18DRAFT_1459221</name>
</gene>
<evidence type="ECO:0000256" key="3">
    <source>
        <dbReference type="SAM" id="SignalP"/>
    </source>
</evidence>
<dbReference type="EMBL" id="JAUEPU010000006">
    <property type="protein sequence ID" value="KAK0501780.1"/>
    <property type="molecule type" value="Genomic_DNA"/>
</dbReference>
<evidence type="ECO:0000256" key="1">
    <source>
        <dbReference type="SAM" id="Coils"/>
    </source>
</evidence>
<protein>
    <submittedName>
        <fullName evidence="4">Uncharacterized protein</fullName>
    </submittedName>
</protein>
<evidence type="ECO:0000256" key="2">
    <source>
        <dbReference type="SAM" id="MobiDB-lite"/>
    </source>
</evidence>
<name>A0AA39V1I6_9AGAR</name>
<feature type="signal peptide" evidence="3">
    <location>
        <begin position="1"/>
        <end position="27"/>
    </location>
</feature>
<organism evidence="4 5">
    <name type="scientific">Armillaria luteobubalina</name>
    <dbReference type="NCBI Taxonomy" id="153913"/>
    <lineage>
        <taxon>Eukaryota</taxon>
        <taxon>Fungi</taxon>
        <taxon>Dikarya</taxon>
        <taxon>Basidiomycota</taxon>
        <taxon>Agaricomycotina</taxon>
        <taxon>Agaricomycetes</taxon>
        <taxon>Agaricomycetidae</taxon>
        <taxon>Agaricales</taxon>
        <taxon>Marasmiineae</taxon>
        <taxon>Physalacriaceae</taxon>
        <taxon>Armillaria</taxon>
    </lineage>
</organism>
<feature type="chain" id="PRO_5041305081" evidence="3">
    <location>
        <begin position="28"/>
        <end position="188"/>
    </location>
</feature>
<evidence type="ECO:0000313" key="5">
    <source>
        <dbReference type="Proteomes" id="UP001175228"/>
    </source>
</evidence>
<proteinExistence type="predicted"/>
<comment type="caution">
    <text evidence="4">The sequence shown here is derived from an EMBL/GenBank/DDBJ whole genome shotgun (WGS) entry which is preliminary data.</text>
</comment>
<evidence type="ECO:0000313" key="4">
    <source>
        <dbReference type="EMBL" id="KAK0501780.1"/>
    </source>
</evidence>
<dbReference type="AlphaFoldDB" id="A0AA39V1I6"/>
<reference evidence="4" key="1">
    <citation type="submission" date="2023-06" db="EMBL/GenBank/DDBJ databases">
        <authorList>
            <consortium name="Lawrence Berkeley National Laboratory"/>
            <person name="Ahrendt S."/>
            <person name="Sahu N."/>
            <person name="Indic B."/>
            <person name="Wong-Bajracharya J."/>
            <person name="Merenyi Z."/>
            <person name="Ke H.-M."/>
            <person name="Monk M."/>
            <person name="Kocsube S."/>
            <person name="Drula E."/>
            <person name="Lipzen A."/>
            <person name="Balint B."/>
            <person name="Henrissat B."/>
            <person name="Andreopoulos B."/>
            <person name="Martin F.M."/>
            <person name="Harder C.B."/>
            <person name="Rigling D."/>
            <person name="Ford K.L."/>
            <person name="Foster G.D."/>
            <person name="Pangilinan J."/>
            <person name="Papanicolaou A."/>
            <person name="Barry K."/>
            <person name="LaButti K."/>
            <person name="Viragh M."/>
            <person name="Koriabine M."/>
            <person name="Yan M."/>
            <person name="Riley R."/>
            <person name="Champramary S."/>
            <person name="Plett K.L."/>
            <person name="Tsai I.J."/>
            <person name="Slot J."/>
            <person name="Sipos G."/>
            <person name="Plett J."/>
            <person name="Nagy L.G."/>
            <person name="Grigoriev I.V."/>
        </authorList>
    </citation>
    <scope>NUCLEOTIDE SEQUENCE</scope>
    <source>
        <strain evidence="4">HWK02</strain>
    </source>
</reference>
<feature type="coiled-coil region" evidence="1">
    <location>
        <begin position="109"/>
        <end position="143"/>
    </location>
</feature>
<sequence>MLWIGLPAAIAILVLLPLASVPPFVKACSLDASPSITPPLSILNPLAPHYKVCRVKKSSIYRRVNCSHSIFHQLMESPRKAQGKPQTSTRYKEKFNTLRETYTRATATRANHEKNLQSAGVIMKRLQDEIDMLLEALMDAAAQEEIQIQMPMPVTPPAMNGHGHGNSHSAPPPARHEDVRAATFPSSI</sequence>
<keyword evidence="1" id="KW-0175">Coiled coil</keyword>
<dbReference type="Proteomes" id="UP001175228">
    <property type="component" value="Unassembled WGS sequence"/>
</dbReference>
<keyword evidence="3" id="KW-0732">Signal</keyword>
<accession>A0AA39V1I6</accession>
<keyword evidence="5" id="KW-1185">Reference proteome</keyword>
<feature type="region of interest" description="Disordered" evidence="2">
    <location>
        <begin position="155"/>
        <end position="188"/>
    </location>
</feature>